<gene>
    <name evidence="2" type="ORF">CH333_09785</name>
</gene>
<evidence type="ECO:0000256" key="1">
    <source>
        <dbReference type="SAM" id="MobiDB-lite"/>
    </source>
</evidence>
<dbReference type="EMBL" id="NOZQ01000214">
    <property type="protein sequence ID" value="OYD13818.1"/>
    <property type="molecule type" value="Genomic_DNA"/>
</dbReference>
<feature type="region of interest" description="Disordered" evidence="1">
    <location>
        <begin position="39"/>
        <end position="59"/>
    </location>
</feature>
<sequence>MHKKVLASLLVVGIFGSLFVLLITPKGFAMARESSVRGDNAKSAEVSKTPTADDTDSARMEKVKKEMVEEYRKMYLPKVPEHIKFLEQNYKNSRSLELCLLDLERALDLRALPVLIKVLSYNPRGINRAGAASTMGIIEKYNEDDGAVSALVEALDDTITDVQFNAAKALVVLGDTSHPIVVLTKLAKGKDKENWTVDWAGYMGLENATEEEIEEQKKRFKDGLQYEAIELLGELSTAEAVSVLTDIVMYGEDEEVKGRAREALNKLTPKN</sequence>
<reference evidence="2 3" key="1">
    <citation type="submission" date="2017-07" db="EMBL/GenBank/DDBJ databases">
        <title>Recovery of genomes from metagenomes via a dereplication, aggregation, and scoring strategy.</title>
        <authorList>
            <person name="Sieber C.M."/>
            <person name="Probst A.J."/>
            <person name="Sharrar A."/>
            <person name="Thomas B.C."/>
            <person name="Hess M."/>
            <person name="Tringe S.G."/>
            <person name="Banfield J.F."/>
        </authorList>
    </citation>
    <scope>NUCLEOTIDE SEQUENCE [LARGE SCALE GENOMIC DNA]</scope>
    <source>
        <strain evidence="2">JGI_Cruoil_03_44_89</strain>
    </source>
</reference>
<protein>
    <recommendedName>
        <fullName evidence="4">HEAT repeat domain-containing protein</fullName>
    </recommendedName>
</protein>
<dbReference type="SUPFAM" id="SSF48371">
    <property type="entry name" value="ARM repeat"/>
    <property type="match status" value="1"/>
</dbReference>
<evidence type="ECO:0000313" key="2">
    <source>
        <dbReference type="EMBL" id="OYD13818.1"/>
    </source>
</evidence>
<accession>A0A235BNA8</accession>
<dbReference type="AlphaFoldDB" id="A0A235BNA8"/>
<evidence type="ECO:0000313" key="3">
    <source>
        <dbReference type="Proteomes" id="UP000215215"/>
    </source>
</evidence>
<dbReference type="InterPro" id="IPR011989">
    <property type="entry name" value="ARM-like"/>
</dbReference>
<dbReference type="Proteomes" id="UP000215215">
    <property type="component" value="Unassembled WGS sequence"/>
</dbReference>
<dbReference type="InterPro" id="IPR016024">
    <property type="entry name" value="ARM-type_fold"/>
</dbReference>
<proteinExistence type="predicted"/>
<dbReference type="Gene3D" id="1.25.10.10">
    <property type="entry name" value="Leucine-rich Repeat Variant"/>
    <property type="match status" value="1"/>
</dbReference>
<organism evidence="2 3">
    <name type="scientific">candidate division WOR-3 bacterium JGI_Cruoil_03_44_89</name>
    <dbReference type="NCBI Taxonomy" id="1973748"/>
    <lineage>
        <taxon>Bacteria</taxon>
        <taxon>Bacteria division WOR-3</taxon>
    </lineage>
</organism>
<evidence type="ECO:0008006" key="4">
    <source>
        <dbReference type="Google" id="ProtNLM"/>
    </source>
</evidence>
<comment type="caution">
    <text evidence="2">The sequence shown here is derived from an EMBL/GenBank/DDBJ whole genome shotgun (WGS) entry which is preliminary data.</text>
</comment>
<name>A0A235BNA8_UNCW3</name>